<dbReference type="AlphaFoldDB" id="A0A938X3K5"/>
<dbReference type="Gene3D" id="3.40.630.30">
    <property type="match status" value="1"/>
</dbReference>
<dbReference type="SUPFAM" id="SSF55729">
    <property type="entry name" value="Acyl-CoA N-acyltransferases (Nat)"/>
    <property type="match status" value="1"/>
</dbReference>
<evidence type="ECO:0000313" key="6">
    <source>
        <dbReference type="Proteomes" id="UP000713880"/>
    </source>
</evidence>
<comment type="cofactor">
    <cofactor evidence="1">
        <name>pyridoxal 5'-phosphate</name>
        <dbReference type="ChEBI" id="CHEBI:597326"/>
    </cofactor>
</comment>
<dbReference type="InterPro" id="IPR001597">
    <property type="entry name" value="ArAA_b-elim_lyase/Thr_aldolase"/>
</dbReference>
<dbReference type="GO" id="GO:0005840">
    <property type="term" value="C:ribosome"/>
    <property type="evidence" value="ECO:0007669"/>
    <property type="project" value="UniProtKB-KW"/>
</dbReference>
<dbReference type="PROSITE" id="PS51186">
    <property type="entry name" value="GNAT"/>
    <property type="match status" value="1"/>
</dbReference>
<dbReference type="Pfam" id="PF01212">
    <property type="entry name" value="Beta_elim_lyase"/>
    <property type="match status" value="1"/>
</dbReference>
<name>A0A938X3K5_9CLOT</name>
<dbReference type="EMBL" id="JACJLV010000062">
    <property type="protein sequence ID" value="MBM6827797.1"/>
    <property type="molecule type" value="Genomic_DNA"/>
</dbReference>
<dbReference type="InterPro" id="IPR006464">
    <property type="entry name" value="AcTrfase_RimI/Ard1"/>
</dbReference>
<dbReference type="Gene3D" id="3.90.1150.10">
    <property type="entry name" value="Aspartate Aminotransferase, domain 1"/>
    <property type="match status" value="1"/>
</dbReference>
<reference evidence="5" key="1">
    <citation type="submission" date="2020-08" db="EMBL/GenBank/DDBJ databases">
        <authorList>
            <person name="Cejkova D."/>
            <person name="Kubasova T."/>
            <person name="Jahodarova E."/>
            <person name="Rychlik I."/>
        </authorList>
    </citation>
    <scope>NUCLEOTIDE SEQUENCE</scope>
    <source>
        <strain evidence="5">An420c</strain>
    </source>
</reference>
<dbReference type="SUPFAM" id="SSF53383">
    <property type="entry name" value="PLP-dependent transferases"/>
    <property type="match status" value="1"/>
</dbReference>
<dbReference type="Pfam" id="PF00583">
    <property type="entry name" value="Acetyltransf_1"/>
    <property type="match status" value="1"/>
</dbReference>
<evidence type="ECO:0000256" key="1">
    <source>
        <dbReference type="ARBA" id="ARBA00001933"/>
    </source>
</evidence>
<sequence>MIQFQCDYTEGAHPKIIERLTRTNLEQTIGYGEDGYCEHARELIRQACQAPEADVQFMVGGTQTNFTVISSILRPYQGVLSAESGHINVHETGAVEATGHKVLTLPSADGKIRASQVREAYEAHWKDGSREHIVQPGMVYISHPTENGTLYTKGELKALYQTCQKLGLPLFLDGARLGYGLMSEASDLTLPEIAEYTDVFYIGGTKVGALFGEAVVITDPAIAKDFRYMIKQKGAMLAKGRLLGLQFETLFTDGLYFQIADHADRMAMKLKEAFRKKGYPLLFDSYTNQQFPVIPNSHLGQLKEKYVYNFWERVDRTHSAVRFCTSWATKEEAVDALIRDLEELDTLETGFAGEEDLRKIAEMEREIFPDAWSEVSLADTLKQKSTVIITAKKDRELIGYLIASLVPEEGEILRIAVRKEFRRQGVAGHMILELENVCEETDVYKLMLEVRESNQDAISFYKEKGFTEDGLRKDYYTDPAEDAVLMSRELGR</sequence>
<dbReference type="InterPro" id="IPR015422">
    <property type="entry name" value="PyrdxlP-dep_Trfase_small"/>
</dbReference>
<dbReference type="GO" id="GO:0016829">
    <property type="term" value="F:lyase activity"/>
    <property type="evidence" value="ECO:0007669"/>
    <property type="project" value="InterPro"/>
</dbReference>
<reference evidence="5" key="2">
    <citation type="journal article" date="2021" name="Sci. Rep.">
        <title>The distribution of antibiotic resistance genes in chicken gut microbiota commensals.</title>
        <authorList>
            <person name="Juricova H."/>
            <person name="Matiasovicova J."/>
            <person name="Kubasova T."/>
            <person name="Cejkova D."/>
            <person name="Rychlik I."/>
        </authorList>
    </citation>
    <scope>NUCLEOTIDE SEQUENCE</scope>
    <source>
        <strain evidence="5">An420c</strain>
    </source>
</reference>
<dbReference type="InterPro" id="IPR000182">
    <property type="entry name" value="GNAT_dom"/>
</dbReference>
<comment type="similarity">
    <text evidence="2">Belongs to the threonine aldolase family.</text>
</comment>
<dbReference type="CDD" id="cd04301">
    <property type="entry name" value="NAT_SF"/>
    <property type="match status" value="1"/>
</dbReference>
<evidence type="ECO:0000256" key="2">
    <source>
        <dbReference type="ARBA" id="ARBA00006966"/>
    </source>
</evidence>
<keyword evidence="5" id="KW-0689">Ribosomal protein</keyword>
<dbReference type="Gene3D" id="3.40.640.10">
    <property type="entry name" value="Type I PLP-dependent aspartate aminotransferase-like (Major domain)"/>
    <property type="match status" value="1"/>
</dbReference>
<accession>A0A938X3K5</accession>
<comment type="caution">
    <text evidence="5">The sequence shown here is derived from an EMBL/GenBank/DDBJ whole genome shotgun (WGS) entry which is preliminary data.</text>
</comment>
<keyword evidence="6" id="KW-1185">Reference proteome</keyword>
<organism evidence="5 6">
    <name type="scientific">Mordavella massiliensis</name>
    <dbReference type="NCBI Taxonomy" id="1871024"/>
    <lineage>
        <taxon>Bacteria</taxon>
        <taxon>Bacillati</taxon>
        <taxon>Bacillota</taxon>
        <taxon>Clostridia</taxon>
        <taxon>Eubacteriales</taxon>
        <taxon>Clostridiaceae</taxon>
        <taxon>Mordavella</taxon>
    </lineage>
</organism>
<evidence type="ECO:0000259" key="4">
    <source>
        <dbReference type="PROSITE" id="PS51186"/>
    </source>
</evidence>
<evidence type="ECO:0000256" key="3">
    <source>
        <dbReference type="ARBA" id="ARBA00022898"/>
    </source>
</evidence>
<dbReference type="PANTHER" id="PTHR48097">
    <property type="entry name" value="L-THREONINE ALDOLASE-RELATED"/>
    <property type="match status" value="1"/>
</dbReference>
<evidence type="ECO:0000313" key="5">
    <source>
        <dbReference type="EMBL" id="MBM6827797.1"/>
    </source>
</evidence>
<dbReference type="InterPro" id="IPR016181">
    <property type="entry name" value="Acyl_CoA_acyltransferase"/>
</dbReference>
<proteinExistence type="inferred from homology"/>
<dbReference type="InterPro" id="IPR015421">
    <property type="entry name" value="PyrdxlP-dep_Trfase_major"/>
</dbReference>
<keyword evidence="3" id="KW-0663">Pyridoxal phosphate</keyword>
<dbReference type="InterPro" id="IPR015424">
    <property type="entry name" value="PyrdxlP-dep_Trfase"/>
</dbReference>
<dbReference type="GO" id="GO:0008080">
    <property type="term" value="F:N-acetyltransferase activity"/>
    <property type="evidence" value="ECO:0007669"/>
    <property type="project" value="InterPro"/>
</dbReference>
<gene>
    <name evidence="5" type="primary">rimI</name>
    <name evidence="5" type="ORF">H6A13_11955</name>
</gene>
<protein>
    <submittedName>
        <fullName evidence="5">Ribosomal protein S18-alanine N-acetyltransferase</fullName>
    </submittedName>
</protein>
<dbReference type="GO" id="GO:0006520">
    <property type="term" value="P:amino acid metabolic process"/>
    <property type="evidence" value="ECO:0007669"/>
    <property type="project" value="InterPro"/>
</dbReference>
<keyword evidence="5" id="KW-0687">Ribonucleoprotein</keyword>
<dbReference type="Proteomes" id="UP000713880">
    <property type="component" value="Unassembled WGS sequence"/>
</dbReference>
<feature type="domain" description="N-acetyltransferase" evidence="4">
    <location>
        <begin position="336"/>
        <end position="491"/>
    </location>
</feature>
<dbReference type="NCBIfam" id="TIGR01575">
    <property type="entry name" value="rimI"/>
    <property type="match status" value="1"/>
</dbReference>
<dbReference type="PANTHER" id="PTHR48097:SF5">
    <property type="entry name" value="LOW SPECIFICITY L-THREONINE ALDOLASE"/>
    <property type="match status" value="1"/>
</dbReference>